<name>A0A2M4DGX3_ANODA</name>
<accession>A0A2M4DGX3</accession>
<evidence type="ECO:0000313" key="1">
    <source>
        <dbReference type="EMBL" id="MBW76796.1"/>
    </source>
</evidence>
<dbReference type="AlphaFoldDB" id="A0A2M4DGX3"/>
<organism evidence="1">
    <name type="scientific">Anopheles darlingi</name>
    <name type="common">Mosquito</name>
    <dbReference type="NCBI Taxonomy" id="43151"/>
    <lineage>
        <taxon>Eukaryota</taxon>
        <taxon>Metazoa</taxon>
        <taxon>Ecdysozoa</taxon>
        <taxon>Arthropoda</taxon>
        <taxon>Hexapoda</taxon>
        <taxon>Insecta</taxon>
        <taxon>Pterygota</taxon>
        <taxon>Neoptera</taxon>
        <taxon>Endopterygota</taxon>
        <taxon>Diptera</taxon>
        <taxon>Nematocera</taxon>
        <taxon>Culicoidea</taxon>
        <taxon>Culicidae</taxon>
        <taxon>Anophelinae</taxon>
        <taxon>Anopheles</taxon>
    </lineage>
</organism>
<proteinExistence type="predicted"/>
<sequence length="76" mass="8594">MLLLLLLAVSMSWGLPHLHRCRIIQRLTFNVRATLFPHTKHSTPLAHPDPRSLLGRCWPLPATREHTAAATITTTH</sequence>
<dbReference type="EMBL" id="GGFL01012618">
    <property type="protein sequence ID" value="MBW76796.1"/>
    <property type="molecule type" value="Transcribed_RNA"/>
</dbReference>
<protein>
    <submittedName>
        <fullName evidence="1">Putative secreted protein</fullName>
    </submittedName>
</protein>
<reference evidence="1" key="1">
    <citation type="submission" date="2018-01" db="EMBL/GenBank/DDBJ databases">
        <title>An insight into the sialome of Amazonian anophelines.</title>
        <authorList>
            <person name="Ribeiro J.M."/>
            <person name="Scarpassa V."/>
            <person name="Calvo E."/>
        </authorList>
    </citation>
    <scope>NUCLEOTIDE SEQUENCE</scope>
</reference>